<accession>A0A388KM26</accession>
<evidence type="ECO:0000256" key="1">
    <source>
        <dbReference type="SAM" id="MobiDB-lite"/>
    </source>
</evidence>
<evidence type="ECO:0000313" key="2">
    <source>
        <dbReference type="EMBL" id="GBG71048.1"/>
    </source>
</evidence>
<sequence>MADIRLHLGIERGRGFFRVNSQILETPGVKDWVSDHLSRWESTRNLFDSTAEWLDGGIAIASGVLDVISQILAKSRNKEEAECKRRVEEAEERMEGHPISMMVWAAEREKRMAEWDNIQESKQKRWLELLKEKNIETNDKMSKETFQKLLPKRMQQQMVELKHPFDESAPVACSTQGMLQYARMYYADILTTRRPQDDVLTDLSADSDMWDSTSVKLQTTTRLDLDRPITLEEASQTLKVMARGKLPGVDGLTVEFYAANWGAFGPLLVELYNKVLVGGKPGKGMTHGVIAVLFKKGDKTELKNWRPISLLNVSYKILAKTLARILSKFLPELVEQDQGAFVEGSERTAEGRGTLEAGHRGNATGLDGSAGSAGSRPHGYVVHLGAGVGRQRPVEADELLPSGFRKVERWRSEGPSNTLALLGEKTIRVWDNPAQVRVVEAKNRGPTTQVLVLN</sequence>
<dbReference type="EMBL" id="BFEA01000140">
    <property type="protein sequence ID" value="GBG71048.1"/>
    <property type="molecule type" value="Genomic_DNA"/>
</dbReference>
<reference evidence="2 3" key="1">
    <citation type="journal article" date="2018" name="Cell">
        <title>The Chara Genome: Secondary Complexity and Implications for Plant Terrestrialization.</title>
        <authorList>
            <person name="Nishiyama T."/>
            <person name="Sakayama H."/>
            <person name="Vries J.D."/>
            <person name="Buschmann H."/>
            <person name="Saint-Marcoux D."/>
            <person name="Ullrich K.K."/>
            <person name="Haas F.B."/>
            <person name="Vanderstraeten L."/>
            <person name="Becker D."/>
            <person name="Lang D."/>
            <person name="Vosolsobe S."/>
            <person name="Rombauts S."/>
            <person name="Wilhelmsson P.K.I."/>
            <person name="Janitza P."/>
            <person name="Kern R."/>
            <person name="Heyl A."/>
            <person name="Rumpler F."/>
            <person name="Villalobos L.I.A.C."/>
            <person name="Clay J.M."/>
            <person name="Skokan R."/>
            <person name="Toyoda A."/>
            <person name="Suzuki Y."/>
            <person name="Kagoshima H."/>
            <person name="Schijlen E."/>
            <person name="Tajeshwar N."/>
            <person name="Catarino B."/>
            <person name="Hetherington A.J."/>
            <person name="Saltykova A."/>
            <person name="Bonnot C."/>
            <person name="Breuninger H."/>
            <person name="Symeonidi A."/>
            <person name="Radhakrishnan G.V."/>
            <person name="Van Nieuwerburgh F."/>
            <person name="Deforce D."/>
            <person name="Chang C."/>
            <person name="Karol K.G."/>
            <person name="Hedrich R."/>
            <person name="Ulvskov P."/>
            <person name="Glockner G."/>
            <person name="Delwiche C.F."/>
            <person name="Petrasek J."/>
            <person name="Van de Peer Y."/>
            <person name="Friml J."/>
            <person name="Beilby M."/>
            <person name="Dolan L."/>
            <person name="Kohara Y."/>
            <person name="Sugano S."/>
            <person name="Fujiyama A."/>
            <person name="Delaux P.-M."/>
            <person name="Quint M."/>
            <person name="TheiBen G."/>
            <person name="Hagemann M."/>
            <person name="Harholt J."/>
            <person name="Dunand C."/>
            <person name="Zachgo S."/>
            <person name="Langdale J."/>
            <person name="Maumus F."/>
            <person name="Straeten D.V.D."/>
            <person name="Gould S.B."/>
            <person name="Rensing S.A."/>
        </authorList>
    </citation>
    <scope>NUCLEOTIDE SEQUENCE [LARGE SCALE GENOMIC DNA]</scope>
    <source>
        <strain evidence="2 3">S276</strain>
    </source>
</reference>
<dbReference type="OrthoDB" id="407509at2759"/>
<dbReference type="Proteomes" id="UP000265515">
    <property type="component" value="Unassembled WGS sequence"/>
</dbReference>
<dbReference type="STRING" id="69332.A0A388KM26"/>
<proteinExistence type="predicted"/>
<dbReference type="Gramene" id="GBG71048">
    <property type="protein sequence ID" value="GBG71048"/>
    <property type="gene ID" value="CBR_g8347"/>
</dbReference>
<gene>
    <name evidence="2" type="ORF">CBR_g8347</name>
</gene>
<evidence type="ECO:0000313" key="3">
    <source>
        <dbReference type="Proteomes" id="UP000265515"/>
    </source>
</evidence>
<feature type="region of interest" description="Disordered" evidence="1">
    <location>
        <begin position="344"/>
        <end position="374"/>
    </location>
</feature>
<dbReference type="PANTHER" id="PTHR19446">
    <property type="entry name" value="REVERSE TRANSCRIPTASES"/>
    <property type="match status" value="1"/>
</dbReference>
<organism evidence="2 3">
    <name type="scientific">Chara braunii</name>
    <name type="common">Braun's stonewort</name>
    <dbReference type="NCBI Taxonomy" id="69332"/>
    <lineage>
        <taxon>Eukaryota</taxon>
        <taxon>Viridiplantae</taxon>
        <taxon>Streptophyta</taxon>
        <taxon>Charophyceae</taxon>
        <taxon>Charales</taxon>
        <taxon>Characeae</taxon>
        <taxon>Chara</taxon>
    </lineage>
</organism>
<comment type="caution">
    <text evidence="2">The sequence shown here is derived from an EMBL/GenBank/DDBJ whole genome shotgun (WGS) entry which is preliminary data.</text>
</comment>
<evidence type="ECO:0008006" key="4">
    <source>
        <dbReference type="Google" id="ProtNLM"/>
    </source>
</evidence>
<name>A0A388KM26_CHABU</name>
<protein>
    <recommendedName>
        <fullName evidence="4">Reverse transcriptase domain-containing protein</fullName>
    </recommendedName>
</protein>
<keyword evidence="3" id="KW-1185">Reference proteome</keyword>
<dbReference type="AlphaFoldDB" id="A0A388KM26"/>